<comment type="subcellular location">
    <subcellularLocation>
        <location evidence="5">Nucleus</location>
        <location evidence="5">Nucleolus</location>
    </subcellularLocation>
    <subcellularLocation>
        <location evidence="5">Nucleus</location>
        <location evidence="5">Nucleoplasm</location>
    </subcellularLocation>
</comment>
<name>A0A6I8UG70_DROPS</name>
<evidence type="ECO:0000256" key="2">
    <source>
        <dbReference type="ARBA" id="ARBA00018339"/>
    </source>
</evidence>
<proteinExistence type="inferred from homology"/>
<feature type="compositionally biased region" description="Basic and acidic residues" evidence="6">
    <location>
        <begin position="260"/>
        <end position="270"/>
    </location>
</feature>
<sequence length="479" mass="56015">MTAMEPGTKKKRISKKNKSAWRKTDIQDVEQFLEDQRQEERIGTFTEKQDEDLFVLDSTPLKAKPTVLSIKQKRKLNAKKPMRTFQPMENTSKVQDPIVKRNHVKQKKNGRNIEMEVCNPTKPRHRQANSDRGQYYVKMEQRLADKKSKKTNFDSDIWQDVDFRDKIPGLKDEKGWISRDLALHIAGNVGKKLVKTHASMHHKTIKGKKFVPPHPGMSYNPPLDAHKQLLSEVVEREEGIIKKEQHLKRVTTSMFSKVTPEQRDERRLMEMSEGVDEDADEKEEESEQEEDDPNDSSDKAYRTINAAVERDSKKSKQARRKELKQKELQRKTELKKKLKQQTADLIRIKSIRHELDDEAEDLNDLKKRRKQRAEKKKFEPKRLGRHKFEEPDVDVNMPEDLAGNLRNVKPESNLLKDRFHLLQKNNMLPTTVAVTRKKAKVKRFERNSHKDPGTSYQDLADRRRAAAKAAKQTQDTIQI</sequence>
<dbReference type="KEGG" id="dpo:4815331"/>
<feature type="compositionally biased region" description="Basic residues" evidence="6">
    <location>
        <begin position="9"/>
        <end position="21"/>
    </location>
</feature>
<dbReference type="InterPro" id="IPR011687">
    <property type="entry name" value="Nop53/GLTSCR2"/>
</dbReference>
<evidence type="ECO:0000256" key="1">
    <source>
        <dbReference type="ARBA" id="ARBA00008838"/>
    </source>
</evidence>
<dbReference type="PANTHER" id="PTHR14211:SF7">
    <property type="entry name" value="RIBOSOME BIOGENESIS PROTEIN NOP53"/>
    <property type="match status" value="1"/>
</dbReference>
<dbReference type="GO" id="GO:0008097">
    <property type="term" value="F:5S rRNA binding"/>
    <property type="evidence" value="ECO:0007669"/>
    <property type="project" value="TreeGrafter"/>
</dbReference>
<dbReference type="Pfam" id="PF07767">
    <property type="entry name" value="Nop53"/>
    <property type="match status" value="1"/>
</dbReference>
<keyword evidence="7" id="KW-1185">Reference proteome</keyword>
<evidence type="ECO:0000313" key="7">
    <source>
        <dbReference type="Proteomes" id="UP000001819"/>
    </source>
</evidence>
<evidence type="ECO:0000256" key="4">
    <source>
        <dbReference type="ARBA" id="ARBA00023242"/>
    </source>
</evidence>
<dbReference type="PIRSF" id="PIRSF017302">
    <property type="entry name" value="Gltscr2"/>
    <property type="match status" value="1"/>
</dbReference>
<protein>
    <recommendedName>
        <fullName evidence="2 5">Ribosome biogenesis protein NOP53</fullName>
    </recommendedName>
</protein>
<feature type="compositionally biased region" description="Acidic residues" evidence="6">
    <location>
        <begin position="273"/>
        <end position="295"/>
    </location>
</feature>
<feature type="region of interest" description="Disordered" evidence="6">
    <location>
        <begin position="73"/>
        <end position="98"/>
    </location>
</feature>
<dbReference type="RefSeq" id="XP_001354981.3">
    <property type="nucleotide sequence ID" value="XM_001354945.4"/>
</dbReference>
<dbReference type="InParanoid" id="A0A6I8UG70"/>
<feature type="compositionally biased region" description="Basic residues" evidence="6">
    <location>
        <begin position="73"/>
        <end position="82"/>
    </location>
</feature>
<keyword evidence="4 5" id="KW-0539">Nucleus</keyword>
<organism evidence="7 8">
    <name type="scientific">Drosophila pseudoobscura pseudoobscura</name>
    <name type="common">Fruit fly</name>
    <dbReference type="NCBI Taxonomy" id="46245"/>
    <lineage>
        <taxon>Eukaryota</taxon>
        <taxon>Metazoa</taxon>
        <taxon>Ecdysozoa</taxon>
        <taxon>Arthropoda</taxon>
        <taxon>Hexapoda</taxon>
        <taxon>Insecta</taxon>
        <taxon>Pterygota</taxon>
        <taxon>Neoptera</taxon>
        <taxon>Endopterygota</taxon>
        <taxon>Diptera</taxon>
        <taxon>Brachycera</taxon>
        <taxon>Muscomorpha</taxon>
        <taxon>Ephydroidea</taxon>
        <taxon>Drosophilidae</taxon>
        <taxon>Drosophila</taxon>
        <taxon>Sophophora</taxon>
    </lineage>
</organism>
<gene>
    <name evidence="8" type="primary">LOC4815331</name>
</gene>
<evidence type="ECO:0000256" key="3">
    <source>
        <dbReference type="ARBA" id="ARBA00022517"/>
    </source>
</evidence>
<keyword evidence="3 5" id="KW-0690">Ribosome biogenesis</keyword>
<dbReference type="FunCoup" id="A0A6I8UG70">
    <property type="interactions" value="1416"/>
</dbReference>
<evidence type="ECO:0000313" key="8">
    <source>
        <dbReference type="RefSeq" id="XP_001354981.3"/>
    </source>
</evidence>
<comment type="function">
    <text evidence="5">May play a role in ribosome biogenesis.</text>
</comment>
<feature type="region of interest" description="Disordered" evidence="6">
    <location>
        <begin position="1"/>
        <end position="22"/>
    </location>
</feature>
<feature type="compositionally biased region" description="Basic and acidic residues" evidence="6">
    <location>
        <begin position="376"/>
        <end position="390"/>
    </location>
</feature>
<feature type="region of interest" description="Disordered" evidence="6">
    <location>
        <begin position="367"/>
        <end position="397"/>
    </location>
</feature>
<dbReference type="Proteomes" id="UP000001819">
    <property type="component" value="Chromosome X"/>
</dbReference>
<dbReference type="ExpressionAtlas" id="A0A6I8UG70">
    <property type="expression patterns" value="baseline"/>
</dbReference>
<feature type="region of interest" description="Disordered" evidence="6">
    <location>
        <begin position="252"/>
        <end position="339"/>
    </location>
</feature>
<dbReference type="AlphaFoldDB" id="A0A6I8UG70"/>
<dbReference type="GO" id="GO:0005730">
    <property type="term" value="C:nucleolus"/>
    <property type="evidence" value="ECO:0007669"/>
    <property type="project" value="UniProtKB-SubCell"/>
</dbReference>
<dbReference type="GO" id="GO:0006364">
    <property type="term" value="P:rRNA processing"/>
    <property type="evidence" value="ECO:0007669"/>
    <property type="project" value="TreeGrafter"/>
</dbReference>
<reference evidence="8" key="1">
    <citation type="submission" date="2025-08" db="UniProtKB">
        <authorList>
            <consortium name="RefSeq"/>
        </authorList>
    </citation>
    <scope>IDENTIFICATION</scope>
    <source>
        <strain evidence="8">MV-25-SWS-2005</strain>
        <tissue evidence="8">Whole body</tissue>
    </source>
</reference>
<evidence type="ECO:0000256" key="5">
    <source>
        <dbReference type="PIRNR" id="PIRNR017302"/>
    </source>
</evidence>
<accession>A0A6I8UG70</accession>
<comment type="similarity">
    <text evidence="1 5">Belongs to the NOP53 family.</text>
</comment>
<dbReference type="GO" id="GO:0000027">
    <property type="term" value="P:ribosomal large subunit assembly"/>
    <property type="evidence" value="ECO:0007669"/>
    <property type="project" value="UniProtKB-UniRule"/>
</dbReference>
<dbReference type="GO" id="GO:0005654">
    <property type="term" value="C:nucleoplasm"/>
    <property type="evidence" value="ECO:0007669"/>
    <property type="project" value="UniProtKB-SubCell"/>
</dbReference>
<dbReference type="PANTHER" id="PTHR14211">
    <property type="entry name" value="GLIOMA SUPPRESSOR CANDIDATE REGION GENE 2"/>
    <property type="match status" value="1"/>
</dbReference>
<evidence type="ECO:0000256" key="6">
    <source>
        <dbReference type="SAM" id="MobiDB-lite"/>
    </source>
</evidence>